<comment type="caution">
    <text evidence="2">The sequence shown here is derived from an EMBL/GenBank/DDBJ whole genome shotgun (WGS) entry which is preliminary data.</text>
</comment>
<evidence type="ECO:0000313" key="2">
    <source>
        <dbReference type="EMBL" id="PIT87608.1"/>
    </source>
</evidence>
<feature type="transmembrane region" description="Helical" evidence="1">
    <location>
        <begin position="56"/>
        <end position="81"/>
    </location>
</feature>
<sequence length="110" mass="11855">MDIFWKSLVSALATAIILIIAKYFGPKIAGAIGGLPIVFAVSYILLTLGDKTAAKGFLIGGVYGAVVAIFFCLILLALNFYFIKSHWLNFALAYVLCFGLVLMMINLSGK</sequence>
<evidence type="ECO:0000313" key="3">
    <source>
        <dbReference type="Proteomes" id="UP000231183"/>
    </source>
</evidence>
<protein>
    <recommendedName>
        <fullName evidence="4">DUF3147 domain-containing protein</fullName>
    </recommendedName>
</protein>
<feature type="transmembrane region" description="Helical" evidence="1">
    <location>
        <begin position="7"/>
        <end position="25"/>
    </location>
</feature>
<proteinExistence type="predicted"/>
<feature type="transmembrane region" description="Helical" evidence="1">
    <location>
        <begin position="31"/>
        <end position="49"/>
    </location>
</feature>
<name>A0A2M6W496_9BACT</name>
<evidence type="ECO:0008006" key="4">
    <source>
        <dbReference type="Google" id="ProtNLM"/>
    </source>
</evidence>
<evidence type="ECO:0000256" key="1">
    <source>
        <dbReference type="SAM" id="Phobius"/>
    </source>
</evidence>
<organism evidence="2 3">
    <name type="scientific">Candidatus Magasanikbacteria bacterium CG10_big_fil_rev_8_21_14_0_10_40_10</name>
    <dbReference type="NCBI Taxonomy" id="1974648"/>
    <lineage>
        <taxon>Bacteria</taxon>
        <taxon>Candidatus Magasanikiibacteriota</taxon>
    </lineage>
</organism>
<accession>A0A2M6W496</accession>
<reference evidence="3" key="1">
    <citation type="submission" date="2017-09" db="EMBL/GenBank/DDBJ databases">
        <title>Depth-based differentiation of microbial function through sediment-hosted aquifers and enrichment of novel symbionts in the deep terrestrial subsurface.</title>
        <authorList>
            <person name="Probst A.J."/>
            <person name="Ladd B."/>
            <person name="Jarett J.K."/>
            <person name="Geller-Mcgrath D.E."/>
            <person name="Sieber C.M.K."/>
            <person name="Emerson J.B."/>
            <person name="Anantharaman K."/>
            <person name="Thomas B.C."/>
            <person name="Malmstrom R."/>
            <person name="Stieglmeier M."/>
            <person name="Klingl A."/>
            <person name="Woyke T."/>
            <person name="Ryan C.M."/>
            <person name="Banfield J.F."/>
        </authorList>
    </citation>
    <scope>NUCLEOTIDE SEQUENCE [LARGE SCALE GENOMIC DNA]</scope>
</reference>
<keyword evidence="1" id="KW-0472">Membrane</keyword>
<dbReference type="AlphaFoldDB" id="A0A2M6W496"/>
<keyword evidence="1" id="KW-0812">Transmembrane</keyword>
<dbReference type="EMBL" id="PFBX01000015">
    <property type="protein sequence ID" value="PIT87608.1"/>
    <property type="molecule type" value="Genomic_DNA"/>
</dbReference>
<gene>
    <name evidence="2" type="ORF">COU31_01945</name>
</gene>
<dbReference type="Proteomes" id="UP000231183">
    <property type="component" value="Unassembled WGS sequence"/>
</dbReference>
<feature type="transmembrane region" description="Helical" evidence="1">
    <location>
        <begin position="87"/>
        <end position="107"/>
    </location>
</feature>
<keyword evidence="1" id="KW-1133">Transmembrane helix</keyword>